<proteinExistence type="predicted"/>
<comment type="caution">
    <text evidence="6">The sequence shown here is derived from an EMBL/GenBank/DDBJ whole genome shotgun (WGS) entry which is preliminary data.</text>
</comment>
<dbReference type="SUPFAM" id="SSF46689">
    <property type="entry name" value="Homeodomain-like"/>
    <property type="match status" value="1"/>
</dbReference>
<feature type="transmembrane region" description="Helical" evidence="4">
    <location>
        <begin position="176"/>
        <end position="196"/>
    </location>
</feature>
<feature type="transmembrane region" description="Helical" evidence="4">
    <location>
        <begin position="37"/>
        <end position="57"/>
    </location>
</feature>
<dbReference type="SMART" id="SM00342">
    <property type="entry name" value="HTH_ARAC"/>
    <property type="match status" value="1"/>
</dbReference>
<keyword evidence="4" id="KW-0812">Transmembrane</keyword>
<name>A0ABS2UGH4_9LEPT</name>
<evidence type="ECO:0000256" key="3">
    <source>
        <dbReference type="ARBA" id="ARBA00023163"/>
    </source>
</evidence>
<dbReference type="RefSeq" id="WP_205281394.1">
    <property type="nucleotide sequence ID" value="NZ_JAFFPU010000075.1"/>
</dbReference>
<feature type="transmembrane region" description="Helical" evidence="4">
    <location>
        <begin position="63"/>
        <end position="83"/>
    </location>
</feature>
<feature type="transmembrane region" description="Helical" evidence="4">
    <location>
        <begin position="140"/>
        <end position="164"/>
    </location>
</feature>
<evidence type="ECO:0000259" key="5">
    <source>
        <dbReference type="PROSITE" id="PS01124"/>
    </source>
</evidence>
<reference evidence="6 7" key="1">
    <citation type="submission" date="2021-02" db="EMBL/GenBank/DDBJ databases">
        <title>Leptospira ainlahdjerensis sp. nov., Leptospira ainazelensis sp. nov., Leptospira abararensis sp. nov. and Leptospira chreensis sp. nov., four new species isolated from water sources in Algeria.</title>
        <authorList>
            <person name="Amara Korba A."/>
            <person name="Kainiu M."/>
            <person name="Vincent A.T."/>
            <person name="Mariet J.-F."/>
            <person name="Veyrier F.J."/>
            <person name="Goarant C."/>
            <person name="Picardeau M."/>
        </authorList>
    </citation>
    <scope>NUCLEOTIDE SEQUENCE [LARGE SCALE GENOMIC DNA]</scope>
    <source>
        <strain evidence="6 7">201903070</strain>
    </source>
</reference>
<keyword evidence="4" id="KW-1133">Transmembrane helix</keyword>
<dbReference type="PROSITE" id="PS00041">
    <property type="entry name" value="HTH_ARAC_FAMILY_1"/>
    <property type="match status" value="1"/>
</dbReference>
<dbReference type="InterPro" id="IPR018062">
    <property type="entry name" value="HTH_AraC-typ_CS"/>
</dbReference>
<keyword evidence="4" id="KW-0472">Membrane</keyword>
<dbReference type="InterPro" id="IPR018060">
    <property type="entry name" value="HTH_AraC"/>
</dbReference>
<feature type="domain" description="HTH araC/xylS-type" evidence="5">
    <location>
        <begin position="257"/>
        <end position="356"/>
    </location>
</feature>
<feature type="transmembrane region" description="Helical" evidence="4">
    <location>
        <begin position="103"/>
        <end position="120"/>
    </location>
</feature>
<dbReference type="PANTHER" id="PTHR43280">
    <property type="entry name" value="ARAC-FAMILY TRANSCRIPTIONAL REGULATOR"/>
    <property type="match status" value="1"/>
</dbReference>
<protein>
    <submittedName>
        <fullName evidence="6">AraC family transcriptional regulator</fullName>
    </submittedName>
</protein>
<dbReference type="PROSITE" id="PS01124">
    <property type="entry name" value="HTH_ARAC_FAMILY_2"/>
    <property type="match status" value="1"/>
</dbReference>
<dbReference type="PANTHER" id="PTHR43280:SF29">
    <property type="entry name" value="ARAC-FAMILY TRANSCRIPTIONAL REGULATOR"/>
    <property type="match status" value="1"/>
</dbReference>
<dbReference type="Proteomes" id="UP000724686">
    <property type="component" value="Unassembled WGS sequence"/>
</dbReference>
<feature type="transmembrane region" description="Helical" evidence="4">
    <location>
        <begin position="6"/>
        <end position="25"/>
    </location>
</feature>
<keyword evidence="2" id="KW-0238">DNA-binding</keyword>
<evidence type="ECO:0000256" key="2">
    <source>
        <dbReference type="ARBA" id="ARBA00023125"/>
    </source>
</evidence>
<evidence type="ECO:0000256" key="4">
    <source>
        <dbReference type="SAM" id="Phobius"/>
    </source>
</evidence>
<dbReference type="InterPro" id="IPR009057">
    <property type="entry name" value="Homeodomain-like_sf"/>
</dbReference>
<keyword evidence="1" id="KW-0805">Transcription regulation</keyword>
<accession>A0ABS2UGH4</accession>
<evidence type="ECO:0000256" key="1">
    <source>
        <dbReference type="ARBA" id="ARBA00023015"/>
    </source>
</evidence>
<evidence type="ECO:0000313" key="6">
    <source>
        <dbReference type="EMBL" id="MBM9579464.1"/>
    </source>
</evidence>
<keyword evidence="7" id="KW-1185">Reference proteome</keyword>
<evidence type="ECO:0000313" key="7">
    <source>
        <dbReference type="Proteomes" id="UP000724686"/>
    </source>
</evidence>
<dbReference type="Gene3D" id="1.10.10.60">
    <property type="entry name" value="Homeodomain-like"/>
    <property type="match status" value="1"/>
</dbReference>
<dbReference type="EMBL" id="JAFFPU010000075">
    <property type="protein sequence ID" value="MBM9579464.1"/>
    <property type="molecule type" value="Genomic_DNA"/>
</dbReference>
<keyword evidence="3" id="KW-0804">Transcription</keyword>
<organism evidence="6 7">
    <name type="scientific">Leptospira ainlahdjerensis</name>
    <dbReference type="NCBI Taxonomy" id="2810033"/>
    <lineage>
        <taxon>Bacteria</taxon>
        <taxon>Pseudomonadati</taxon>
        <taxon>Spirochaetota</taxon>
        <taxon>Spirochaetia</taxon>
        <taxon>Leptospirales</taxon>
        <taxon>Leptospiraceae</taxon>
        <taxon>Leptospira</taxon>
    </lineage>
</organism>
<gene>
    <name evidence="6" type="ORF">JWG45_20170</name>
</gene>
<sequence length="362" mass="42060">MKLLLLEFAKFVSILSIWIGSIQILRFRIQESIYTSLLYLCFGISQLYLILLVQGIFENGVGVFTAVHVPLLFFLGPLIYLYIQTVLDSPSPSRFSSKTFRNFIPGFIYLLILLAYHSGLFPKENFYGIVSLQNRGNFRIVLFLSNVSILIYILFSFLQILIRIKIRSLLEKRKIFALFILAFSLIAVILSLLSILEIYRTLQISSMIASFIVFIVHSTGQIYPELTEYLRSEAQNPQHRRTYLQGKDPNEIAKILDKIMEIDRIYRNENLRIADVAKVSGLSTHQLSEYLNNTLKTPFNRWINLFRIREAKQILLQDPKRTVLTIALEVGFNSLTTFHRVFLEEEKISPNQFRKSILKEKT</sequence>
<dbReference type="Pfam" id="PF12833">
    <property type="entry name" value="HTH_18"/>
    <property type="match status" value="1"/>
</dbReference>